<dbReference type="EMBL" id="KU041866">
    <property type="protein sequence ID" value="ANB78703.1"/>
    <property type="molecule type" value="Genomic_DNA"/>
</dbReference>
<reference evidence="2" key="2">
    <citation type="journal article" date="2016" name="Proc. Natl. Acad. Sci. U.S.A.">
        <title>Divergent non-heme iron enzymes in the nogalamycin biosynthetic pathway.</title>
        <authorList>
            <person name="Siitonen V."/>
            <person name="Selvaraj B."/>
            <person name="Niiranen L."/>
            <person name="Lindqvist Y."/>
            <person name="Schneider G."/>
            <person name="Metsa-Ketela M."/>
        </authorList>
    </citation>
    <scope>NUCLEOTIDE SEQUENCE</scope>
    <source>
        <strain evidence="2">ATCC 27451</strain>
    </source>
</reference>
<feature type="region of interest" description="Disordered" evidence="1">
    <location>
        <begin position="255"/>
        <end position="293"/>
    </location>
</feature>
<dbReference type="EMBL" id="JBHSOE010000015">
    <property type="protein sequence ID" value="MFC5656187.1"/>
    <property type="molecule type" value="Genomic_DNA"/>
</dbReference>
<dbReference type="SMR" id="A0A167XFI0"/>
<protein>
    <submittedName>
        <fullName evidence="3">Phytanoyl-CoA dioxygenase family protein</fullName>
    </submittedName>
    <submittedName>
        <fullName evidence="2">SnoN</fullName>
    </submittedName>
</protein>
<dbReference type="AlphaFoldDB" id="A0A167XFI0"/>
<evidence type="ECO:0000313" key="2">
    <source>
        <dbReference type="EMBL" id="ANB78703.1"/>
    </source>
</evidence>
<accession>A0A167XFI0</accession>
<feature type="compositionally biased region" description="Low complexity" evidence="1">
    <location>
        <begin position="267"/>
        <end position="285"/>
    </location>
</feature>
<dbReference type="SUPFAM" id="SSF51197">
    <property type="entry name" value="Clavaminate synthase-like"/>
    <property type="match status" value="1"/>
</dbReference>
<dbReference type="InterPro" id="IPR008775">
    <property type="entry name" value="Phytyl_CoA_dOase-like"/>
</dbReference>
<evidence type="ECO:0000313" key="4">
    <source>
        <dbReference type="Proteomes" id="UP001596065"/>
    </source>
</evidence>
<evidence type="ECO:0000256" key="1">
    <source>
        <dbReference type="SAM" id="MobiDB-lite"/>
    </source>
</evidence>
<reference evidence="4" key="3">
    <citation type="journal article" date="2019" name="Int. J. Syst. Evol. Microbiol.">
        <title>The Global Catalogue of Microorganisms (GCM) 10K type strain sequencing project: providing services to taxonomists for standard genome sequencing and annotation.</title>
        <authorList>
            <consortium name="The Broad Institute Genomics Platform"/>
            <consortium name="The Broad Institute Genome Sequencing Center for Infectious Disease"/>
            <person name="Wu L."/>
            <person name="Ma J."/>
        </authorList>
    </citation>
    <scope>NUCLEOTIDE SEQUENCE [LARGE SCALE GENOMIC DNA]</scope>
    <source>
        <strain evidence="4">KCTC 5701</strain>
    </source>
</reference>
<dbReference type="GO" id="GO:0005506">
    <property type="term" value="F:iron ion binding"/>
    <property type="evidence" value="ECO:0007669"/>
    <property type="project" value="UniProtKB-ARBA"/>
</dbReference>
<proteinExistence type="predicted"/>
<name>A0A167XFI0_STRNO</name>
<dbReference type="PANTHER" id="PTHR20883:SF46">
    <property type="entry name" value="PHYTANOYL-COA HYDROXYLASE"/>
    <property type="match status" value="1"/>
</dbReference>
<sequence length="293" mass="31573">MQETEPGVPADLPAESDPAALERLAARYRRDGYVHVPGVLDAGEVAEYLAEARRLLAHEESVRWGSGAGTVMDYVADAQLGSDTMRRLATHPRIAALAEYLAGSPLRLFKLEVLLKENKEKDASVPTAPHHDAFAFPFSTAGTALTAWVALVDVPVERGCMTFVPGSHLLPDPDTGDEPWAGAFTRPGEIWMPRVTVPLRAGDCTFHHARTVHSAGANSTDEPRLSTSAVYMDATAAYRPTGIAFLDDLPGTGADPLREGAPLTGDRFPLLRRPQTRQPAPARYPLPQQGHGS</sequence>
<evidence type="ECO:0000313" key="3">
    <source>
        <dbReference type="EMBL" id="MFC5656187.1"/>
    </source>
</evidence>
<organism evidence="2">
    <name type="scientific">Streptomyces nogalater</name>
    <dbReference type="NCBI Taxonomy" id="38314"/>
    <lineage>
        <taxon>Bacteria</taxon>
        <taxon>Bacillati</taxon>
        <taxon>Actinomycetota</taxon>
        <taxon>Actinomycetes</taxon>
        <taxon>Kitasatosporales</taxon>
        <taxon>Streptomycetaceae</taxon>
        <taxon>Streptomyces</taxon>
    </lineage>
</organism>
<dbReference type="GO" id="GO:0016706">
    <property type="term" value="F:2-oxoglutarate-dependent dioxygenase activity"/>
    <property type="evidence" value="ECO:0007669"/>
    <property type="project" value="UniProtKB-ARBA"/>
</dbReference>
<dbReference type="Gene3D" id="2.60.120.620">
    <property type="entry name" value="q2cbj1_9rhob like domain"/>
    <property type="match status" value="1"/>
</dbReference>
<keyword evidence="3" id="KW-0223">Dioxygenase</keyword>
<dbReference type="Pfam" id="PF05721">
    <property type="entry name" value="PhyH"/>
    <property type="match status" value="1"/>
</dbReference>
<dbReference type="RefSeq" id="WP_344346053.1">
    <property type="nucleotide sequence ID" value="NZ_BAAASM010000002.1"/>
</dbReference>
<dbReference type="PANTHER" id="PTHR20883">
    <property type="entry name" value="PHYTANOYL-COA DIOXYGENASE DOMAIN CONTAINING 1"/>
    <property type="match status" value="1"/>
</dbReference>
<reference evidence="3" key="4">
    <citation type="submission" date="2024-09" db="EMBL/GenBank/DDBJ databases">
        <authorList>
            <person name="Sun Q."/>
            <person name="Mori K."/>
        </authorList>
    </citation>
    <scope>NUCLEOTIDE SEQUENCE</scope>
    <source>
        <strain evidence="3">CGMCC 4.1442</strain>
    </source>
</reference>
<keyword evidence="3" id="KW-0560">Oxidoreductase</keyword>
<gene>
    <name evidence="2" type="primary">snoN</name>
    <name evidence="3" type="ORF">ACFP3J_11900</name>
</gene>
<keyword evidence="4" id="KW-1185">Reference proteome</keyword>
<dbReference type="Proteomes" id="UP001596065">
    <property type="component" value="Unassembled WGS sequence"/>
</dbReference>
<reference evidence="3" key="1">
    <citation type="journal article" date="2014" name="Int. J. Syst. Evol. Microbiol.">
        <title>Complete genome of a new Firmicutes species belonging to the dominant human colonic microbiota ('Ruminococcus bicirculans') reveals two chromosomes and a selective capacity to utilize plant glucans.</title>
        <authorList>
            <consortium name="NISC Comparative Sequencing Program"/>
            <person name="Wegmann U."/>
            <person name="Louis P."/>
            <person name="Goesmann A."/>
            <person name="Henrissat B."/>
            <person name="Duncan S.H."/>
            <person name="Flint H.J."/>
        </authorList>
    </citation>
    <scope>NUCLEOTIDE SEQUENCE</scope>
    <source>
        <strain evidence="3">CGMCC 4.1442</strain>
    </source>
</reference>